<feature type="domain" description="Response regulatory" evidence="6">
    <location>
        <begin position="108"/>
        <end position="240"/>
    </location>
</feature>
<dbReference type="InterPro" id="IPR011006">
    <property type="entry name" value="CheY-like_superfamily"/>
</dbReference>
<dbReference type="InterPro" id="IPR056839">
    <property type="entry name" value="Receiver_AHK4/CRE1_1st"/>
</dbReference>
<gene>
    <name evidence="8" type="ORF">ILEXP_LOCUS269</name>
</gene>
<evidence type="ECO:0000313" key="8">
    <source>
        <dbReference type="EMBL" id="CAK9133361.1"/>
    </source>
</evidence>
<dbReference type="InterPro" id="IPR050956">
    <property type="entry name" value="2C_system_His_kinase"/>
</dbReference>
<dbReference type="PRINTS" id="PR00344">
    <property type="entry name" value="BCTRLSENSOR"/>
</dbReference>
<protein>
    <recommendedName>
        <fullName evidence="2">histidine kinase</fullName>
        <ecNumber evidence="2">2.7.13.3</ecNumber>
    </recommendedName>
</protein>
<name>A0ABC8QMA5_9AQUA</name>
<dbReference type="PANTHER" id="PTHR43719:SF35">
    <property type="entry name" value="HISTIDINE KINASE 2"/>
    <property type="match status" value="1"/>
</dbReference>
<dbReference type="InterPro" id="IPR004358">
    <property type="entry name" value="Sig_transdc_His_kin-like_C"/>
</dbReference>
<sequence>MTETGMIKLLVSVEDTGVGILPEAQGRIFMPFMQADSSTSRTYGGTGIGLSISERLVKLMHGEIGFVSETGTGSTFSFTAAFIRAEMSSLDIKWQQQNPSVSGFQGLKALVVDGKCIRAEVTRYHLERLGISVDITSSVDAACSYLSSNFRTSDSEHLAVVLVDEDIWNQETGVTFRRLLKEFRPNGCTEVLEVPPKIFLIATCVSSTERNELKSAALVDSVVTKPLRLSSLICCFQEATGIGRNTQVTTGILSTCGNLLKDKKILVVDDNDVNRRVAQGTLKKFGAVVTCVESGKAALTMLKPPHQFDACFMDLQMPEMDGFEATRQIRSVESKFNEKIDTGEVSNDTFVNMAHWHTPILAMTADVIQSTNERCMKCGMDGYVSKPFGEEQLYSAVARFFVSG</sequence>
<dbReference type="PANTHER" id="PTHR43719">
    <property type="entry name" value="TWO-COMPONENT HISTIDINE KINASE"/>
    <property type="match status" value="1"/>
</dbReference>
<feature type="domain" description="Histidine kinase" evidence="5">
    <location>
        <begin position="1"/>
        <end position="84"/>
    </location>
</feature>
<dbReference type="GO" id="GO:0004673">
    <property type="term" value="F:protein histidine kinase activity"/>
    <property type="evidence" value="ECO:0007669"/>
    <property type="project" value="UniProtKB-EC"/>
</dbReference>
<evidence type="ECO:0000259" key="7">
    <source>
        <dbReference type="PROSITE" id="PS51449"/>
    </source>
</evidence>
<dbReference type="InterPro" id="IPR001789">
    <property type="entry name" value="Sig_transdc_resp-reg_receiver"/>
</dbReference>
<dbReference type="PROSITE" id="PS51449">
    <property type="entry name" value="MTTASE_N"/>
    <property type="match status" value="1"/>
</dbReference>
<dbReference type="InterPro" id="IPR005467">
    <property type="entry name" value="His_kinase_dom"/>
</dbReference>
<evidence type="ECO:0000256" key="1">
    <source>
        <dbReference type="ARBA" id="ARBA00000085"/>
    </source>
</evidence>
<dbReference type="CDD" id="cd17546">
    <property type="entry name" value="REC_hyHK_CKI1_RcsC-like"/>
    <property type="match status" value="1"/>
</dbReference>
<accession>A0ABC8QMA5</accession>
<keyword evidence="9" id="KW-1185">Reference proteome</keyword>
<dbReference type="FunFam" id="3.40.50.2300:FF:000137">
    <property type="entry name" value="Histidine kinase 3"/>
    <property type="match status" value="1"/>
</dbReference>
<evidence type="ECO:0000259" key="5">
    <source>
        <dbReference type="PROSITE" id="PS50109"/>
    </source>
</evidence>
<proteinExistence type="predicted"/>
<dbReference type="PROSITE" id="PS50109">
    <property type="entry name" value="HIS_KIN"/>
    <property type="match status" value="1"/>
</dbReference>
<dbReference type="Gene3D" id="3.30.565.10">
    <property type="entry name" value="Histidine kinase-like ATPase, C-terminal domain"/>
    <property type="match status" value="1"/>
</dbReference>
<dbReference type="EC" id="2.7.13.3" evidence="2"/>
<dbReference type="Proteomes" id="UP001642360">
    <property type="component" value="Unassembled WGS sequence"/>
</dbReference>
<dbReference type="Pfam" id="PF02518">
    <property type="entry name" value="HATPase_c"/>
    <property type="match status" value="1"/>
</dbReference>
<evidence type="ECO:0000313" key="9">
    <source>
        <dbReference type="Proteomes" id="UP001642360"/>
    </source>
</evidence>
<dbReference type="InterPro" id="IPR013848">
    <property type="entry name" value="Methylthiotransferase_N"/>
</dbReference>
<feature type="modified residue" description="4-aspartylphosphate" evidence="4">
    <location>
        <position position="314"/>
    </location>
</feature>
<reference evidence="8 9" key="1">
    <citation type="submission" date="2024-02" db="EMBL/GenBank/DDBJ databases">
        <authorList>
            <person name="Vignale AGUSTIN F."/>
            <person name="Sosa J E."/>
            <person name="Modenutti C."/>
        </authorList>
    </citation>
    <scope>NUCLEOTIDE SEQUENCE [LARGE SCALE GENOMIC DNA]</scope>
</reference>
<dbReference type="SMART" id="SM00387">
    <property type="entry name" value="HATPase_c"/>
    <property type="match status" value="1"/>
</dbReference>
<evidence type="ECO:0000256" key="4">
    <source>
        <dbReference type="PROSITE-ProRule" id="PRU00169"/>
    </source>
</evidence>
<dbReference type="SUPFAM" id="SSF55874">
    <property type="entry name" value="ATPase domain of HSP90 chaperone/DNA topoisomerase II/histidine kinase"/>
    <property type="match status" value="1"/>
</dbReference>
<comment type="caution">
    <text evidence="8">The sequence shown here is derived from an EMBL/GenBank/DDBJ whole genome shotgun (WGS) entry which is preliminary data.</text>
</comment>
<feature type="domain" description="Response regulatory" evidence="6">
    <location>
        <begin position="264"/>
        <end position="401"/>
    </location>
</feature>
<dbReference type="Pfam" id="PF24896">
    <property type="entry name" value="Receiver_CRE1"/>
    <property type="match status" value="1"/>
</dbReference>
<dbReference type="SUPFAM" id="SSF52172">
    <property type="entry name" value="CheY-like"/>
    <property type="match status" value="2"/>
</dbReference>
<evidence type="ECO:0000259" key="6">
    <source>
        <dbReference type="PROSITE" id="PS50110"/>
    </source>
</evidence>
<dbReference type="InterPro" id="IPR036890">
    <property type="entry name" value="HATPase_C_sf"/>
</dbReference>
<dbReference type="EMBL" id="CAUOFW020000003">
    <property type="protein sequence ID" value="CAK9133361.1"/>
    <property type="molecule type" value="Genomic_DNA"/>
</dbReference>
<dbReference type="InterPro" id="IPR003594">
    <property type="entry name" value="HATPase_dom"/>
</dbReference>
<dbReference type="AlphaFoldDB" id="A0ABC8QMA5"/>
<keyword evidence="3 4" id="KW-0597">Phosphoprotein</keyword>
<dbReference type="PROSITE" id="PS50110">
    <property type="entry name" value="RESPONSE_REGULATORY"/>
    <property type="match status" value="2"/>
</dbReference>
<feature type="modified residue" description="4-aspartylphosphate" evidence="4">
    <location>
        <position position="164"/>
    </location>
</feature>
<dbReference type="SMART" id="SM00448">
    <property type="entry name" value="REC"/>
    <property type="match status" value="1"/>
</dbReference>
<dbReference type="Gene3D" id="3.40.50.2300">
    <property type="match status" value="2"/>
</dbReference>
<evidence type="ECO:0000256" key="3">
    <source>
        <dbReference type="ARBA" id="ARBA00022553"/>
    </source>
</evidence>
<evidence type="ECO:0000256" key="2">
    <source>
        <dbReference type="ARBA" id="ARBA00012438"/>
    </source>
</evidence>
<feature type="domain" description="MTTase N-terminal" evidence="7">
    <location>
        <begin position="122"/>
        <end position="241"/>
    </location>
</feature>
<dbReference type="Pfam" id="PF00072">
    <property type="entry name" value="Response_reg"/>
    <property type="match status" value="1"/>
</dbReference>
<organism evidence="8 9">
    <name type="scientific">Ilex paraguariensis</name>
    <name type="common">yerba mate</name>
    <dbReference type="NCBI Taxonomy" id="185542"/>
    <lineage>
        <taxon>Eukaryota</taxon>
        <taxon>Viridiplantae</taxon>
        <taxon>Streptophyta</taxon>
        <taxon>Embryophyta</taxon>
        <taxon>Tracheophyta</taxon>
        <taxon>Spermatophyta</taxon>
        <taxon>Magnoliopsida</taxon>
        <taxon>eudicotyledons</taxon>
        <taxon>Gunneridae</taxon>
        <taxon>Pentapetalae</taxon>
        <taxon>asterids</taxon>
        <taxon>campanulids</taxon>
        <taxon>Aquifoliales</taxon>
        <taxon>Aquifoliaceae</taxon>
        <taxon>Ilex</taxon>
    </lineage>
</organism>
<comment type="catalytic activity">
    <reaction evidence="1">
        <text>ATP + protein L-histidine = ADP + protein N-phospho-L-histidine.</text>
        <dbReference type="EC" id="2.7.13.3"/>
    </reaction>
</comment>